<proteinExistence type="predicted"/>
<dbReference type="Proteomes" id="UP000789525">
    <property type="component" value="Unassembled WGS sequence"/>
</dbReference>
<sequence>MATLAHCDGGGDDGEVASKVEPSVGNSASNAPTFEELFGFDMGFVCRFENEAGIVVSGGLVVSDVLKEATGRGSKLTLNDKFN</sequence>
<organism evidence="1 2">
    <name type="scientific">Acaulospora colombiana</name>
    <dbReference type="NCBI Taxonomy" id="27376"/>
    <lineage>
        <taxon>Eukaryota</taxon>
        <taxon>Fungi</taxon>
        <taxon>Fungi incertae sedis</taxon>
        <taxon>Mucoromycota</taxon>
        <taxon>Glomeromycotina</taxon>
        <taxon>Glomeromycetes</taxon>
        <taxon>Diversisporales</taxon>
        <taxon>Acaulosporaceae</taxon>
        <taxon>Acaulospora</taxon>
    </lineage>
</organism>
<dbReference type="EMBL" id="CAJVPT010003826">
    <property type="protein sequence ID" value="CAG8500830.1"/>
    <property type="molecule type" value="Genomic_DNA"/>
</dbReference>
<evidence type="ECO:0000313" key="2">
    <source>
        <dbReference type="Proteomes" id="UP000789525"/>
    </source>
</evidence>
<gene>
    <name evidence="1" type="ORF">ACOLOM_LOCUS2791</name>
</gene>
<comment type="caution">
    <text evidence="1">The sequence shown here is derived from an EMBL/GenBank/DDBJ whole genome shotgun (WGS) entry which is preliminary data.</text>
</comment>
<accession>A0ACA9KYK5</accession>
<protein>
    <submittedName>
        <fullName evidence="1">12213_t:CDS:1</fullName>
    </submittedName>
</protein>
<evidence type="ECO:0000313" key="1">
    <source>
        <dbReference type="EMBL" id="CAG8500830.1"/>
    </source>
</evidence>
<reference evidence="1" key="1">
    <citation type="submission" date="2021-06" db="EMBL/GenBank/DDBJ databases">
        <authorList>
            <person name="Kallberg Y."/>
            <person name="Tangrot J."/>
            <person name="Rosling A."/>
        </authorList>
    </citation>
    <scope>NUCLEOTIDE SEQUENCE</scope>
    <source>
        <strain evidence="1">CL356</strain>
    </source>
</reference>
<keyword evidence="2" id="KW-1185">Reference proteome</keyword>
<name>A0ACA9KYK5_9GLOM</name>